<evidence type="ECO:0008006" key="4">
    <source>
        <dbReference type="Google" id="ProtNLM"/>
    </source>
</evidence>
<keyword evidence="1" id="KW-0472">Membrane</keyword>
<keyword evidence="3" id="KW-1185">Reference proteome</keyword>
<dbReference type="AlphaFoldDB" id="A0AAE3KM91"/>
<feature type="transmembrane region" description="Helical" evidence="1">
    <location>
        <begin position="393"/>
        <end position="411"/>
    </location>
</feature>
<feature type="transmembrane region" description="Helical" evidence="1">
    <location>
        <begin position="222"/>
        <end position="241"/>
    </location>
</feature>
<proteinExistence type="predicted"/>
<sequence length="539" mass="61508">MNIRLIRISICCVSALLGLFWIVLERVVAPNLSAQDGLLFFLLFGSIAWVTTSPAFFRRYVGEATPESLGAIRIITCAIQVLMTLWLEDLPSSALLPIEIRHSMGAMSYFYNIPGFESFARSQSELQIFEWITALILFLGMIGWKTRIVIPLGAFCYIILGGIVRQYTWFYHTGLIPVYVMVVLSLTPCADGLSVDRLWNVYRGKTVPVSDEASAIYGWSRYACWVIVALSYVAAGLSKIYKSGFFWWDPANMKGIILSSTLDPVQANWEVALKLIHAPDILFAFLGITGMYGEIAVGLVLFSKIARQILPICMVMLHLGILFLQDILFFDLIVLQLIFYDFTEIRQGIKRWRGRESINVRKNEPNNNDLKDVNDRQAREALPTATKGENKKLYYPIMVATFAAIMIFVWFRHIEFYPITSLQMFSGYNNSQKIGYTKIIAHYESGFVTRLYPDTIIHAPMNTRYRLTIRGCILDNPKGVQSCNKLLNTLRRVHNKTAIPGQKITKFEVQSWLWDFNNNPSDPDYGELVKSYTMQVEEE</sequence>
<protein>
    <recommendedName>
        <fullName evidence="4">HTTM domain-containing protein</fullName>
    </recommendedName>
</protein>
<evidence type="ECO:0000313" key="3">
    <source>
        <dbReference type="Proteomes" id="UP001204953"/>
    </source>
</evidence>
<dbReference type="RefSeq" id="WP_254011758.1">
    <property type="nucleotide sequence ID" value="NZ_JAMZMM010000085.1"/>
</dbReference>
<feature type="transmembrane region" description="Helical" evidence="1">
    <location>
        <begin position="69"/>
        <end position="87"/>
    </location>
</feature>
<evidence type="ECO:0000256" key="1">
    <source>
        <dbReference type="SAM" id="Phobius"/>
    </source>
</evidence>
<reference evidence="2" key="1">
    <citation type="submission" date="2022-06" db="EMBL/GenBank/DDBJ databases">
        <title>New cyanobacteria of genus Symplocastrum in benthos of Lake Baikal.</title>
        <authorList>
            <person name="Sorokovikova E."/>
            <person name="Tikhonova I."/>
            <person name="Krasnopeev A."/>
            <person name="Evseev P."/>
            <person name="Gladkikh A."/>
            <person name="Belykh O."/>
        </authorList>
    </citation>
    <scope>NUCLEOTIDE SEQUENCE</scope>
    <source>
        <strain evidence="2">BBK-W-15</strain>
    </source>
</reference>
<feature type="transmembrane region" description="Helical" evidence="1">
    <location>
        <begin position="176"/>
        <end position="195"/>
    </location>
</feature>
<feature type="transmembrane region" description="Helical" evidence="1">
    <location>
        <begin position="126"/>
        <end position="144"/>
    </location>
</feature>
<accession>A0AAE3KM91</accession>
<feature type="transmembrane region" description="Helical" evidence="1">
    <location>
        <begin position="314"/>
        <end position="339"/>
    </location>
</feature>
<dbReference type="EMBL" id="JAMZMM010000085">
    <property type="protein sequence ID" value="MCP2728969.1"/>
    <property type="molecule type" value="Genomic_DNA"/>
</dbReference>
<dbReference type="Proteomes" id="UP001204953">
    <property type="component" value="Unassembled WGS sequence"/>
</dbReference>
<evidence type="ECO:0000313" key="2">
    <source>
        <dbReference type="EMBL" id="MCP2728969.1"/>
    </source>
</evidence>
<keyword evidence="1" id="KW-0812">Transmembrane</keyword>
<comment type="caution">
    <text evidence="2">The sequence shown here is derived from an EMBL/GenBank/DDBJ whole genome shotgun (WGS) entry which is preliminary data.</text>
</comment>
<gene>
    <name evidence="2" type="ORF">NJ959_10930</name>
</gene>
<name>A0AAE3KM91_9CYAN</name>
<organism evidence="2 3">
    <name type="scientific">Limnofasciculus baicalensis BBK-W-15</name>
    <dbReference type="NCBI Taxonomy" id="2699891"/>
    <lineage>
        <taxon>Bacteria</taxon>
        <taxon>Bacillati</taxon>
        <taxon>Cyanobacteriota</taxon>
        <taxon>Cyanophyceae</taxon>
        <taxon>Coleofasciculales</taxon>
        <taxon>Coleofasciculaceae</taxon>
        <taxon>Limnofasciculus</taxon>
        <taxon>Limnofasciculus baicalensis</taxon>
    </lineage>
</organism>
<keyword evidence="1" id="KW-1133">Transmembrane helix</keyword>
<feature type="transmembrane region" description="Helical" evidence="1">
    <location>
        <begin position="149"/>
        <end position="170"/>
    </location>
</feature>
<feature type="transmembrane region" description="Helical" evidence="1">
    <location>
        <begin position="281"/>
        <end position="302"/>
    </location>
</feature>
<feature type="transmembrane region" description="Helical" evidence="1">
    <location>
        <begin position="5"/>
        <end position="23"/>
    </location>
</feature>
<feature type="transmembrane region" description="Helical" evidence="1">
    <location>
        <begin position="38"/>
        <end position="57"/>
    </location>
</feature>